<dbReference type="PANTHER" id="PTHR12225:SF0">
    <property type="entry name" value="PROTEASOMAL UBIQUITIN RECEPTOR ADRM1"/>
    <property type="match status" value="1"/>
</dbReference>
<dbReference type="GO" id="GO:0005634">
    <property type="term" value="C:nucleus"/>
    <property type="evidence" value="ECO:0007669"/>
    <property type="project" value="InterPro"/>
</dbReference>
<dbReference type="InterPro" id="IPR032368">
    <property type="entry name" value="RPN13_DEUBAD"/>
</dbReference>
<dbReference type="InterPro" id="IPR006773">
    <property type="entry name" value="Rpn13/ADRM1"/>
</dbReference>
<dbReference type="AlphaFoldDB" id="D8M0T8"/>
<sequence length="260" mass="30265">MSADSILVTPVDEHGTLKLLCKKVSVHVDDDENDYEFSVYELHWESSEVGSKTKPITLPLSFDQEFVIYDEVKDAVVFVLRKCKPQRDHSPSFFWCQEPEESVYKRFLTSFQIAFEIMNKEKAERDVLYQQLPFDALRYIKEENVESIFGNPEICKRLYPLVPPCLRSVEGLKRIVHSPSFKKNITMFQYAMNSLDVGIVLSAYGVENDELPKLDINTDDRMKVYMKEIEEMAKKELEMEKETNNGAELGTEEKKDMDME</sequence>
<dbReference type="PANTHER" id="PTHR12225">
    <property type="entry name" value="ADHESION REGULATING MOLECULE 1 110 KDA CELL MEMBRANE GLYCOPROTEIN"/>
    <property type="match status" value="1"/>
</dbReference>
<dbReference type="GeneID" id="24919032"/>
<accession>D8M0T8</accession>
<feature type="region of interest" description="Disordered" evidence="1">
    <location>
        <begin position="236"/>
        <end position="260"/>
    </location>
</feature>
<dbReference type="Gene3D" id="1.10.2020.20">
    <property type="match status" value="1"/>
</dbReference>
<dbReference type="GO" id="GO:0005737">
    <property type="term" value="C:cytoplasm"/>
    <property type="evidence" value="ECO:0007669"/>
    <property type="project" value="InterPro"/>
</dbReference>
<protein>
    <recommendedName>
        <fullName evidence="2">RPN13 DEUBAD domain-containing protein</fullName>
    </recommendedName>
</protein>
<dbReference type="GO" id="GO:0008541">
    <property type="term" value="C:proteasome regulatory particle, lid subcomplex"/>
    <property type="evidence" value="ECO:0007669"/>
    <property type="project" value="TreeGrafter"/>
</dbReference>
<dbReference type="Pfam" id="PF16550">
    <property type="entry name" value="RPN13_C"/>
    <property type="match status" value="1"/>
</dbReference>
<evidence type="ECO:0000256" key="1">
    <source>
        <dbReference type="SAM" id="MobiDB-lite"/>
    </source>
</evidence>
<dbReference type="InParanoid" id="D8M0T8"/>
<dbReference type="GO" id="GO:0070628">
    <property type="term" value="F:proteasome binding"/>
    <property type="evidence" value="ECO:0007669"/>
    <property type="project" value="TreeGrafter"/>
</dbReference>
<dbReference type="GO" id="GO:0061133">
    <property type="term" value="F:endopeptidase activator activity"/>
    <property type="evidence" value="ECO:0007669"/>
    <property type="project" value="TreeGrafter"/>
</dbReference>
<proteinExistence type="predicted"/>
<evidence type="ECO:0000313" key="3">
    <source>
        <dbReference type="EMBL" id="CBK21677.2"/>
    </source>
</evidence>
<dbReference type="EMBL" id="FN668644">
    <property type="protein sequence ID" value="CBK21677.2"/>
    <property type="molecule type" value="Genomic_DNA"/>
</dbReference>
<gene>
    <name evidence="3" type="ORF">GSBLH_T00001805001</name>
</gene>
<dbReference type="OrthoDB" id="340431at2759"/>
<organism evidence="3">
    <name type="scientific">Blastocystis hominis</name>
    <dbReference type="NCBI Taxonomy" id="12968"/>
    <lineage>
        <taxon>Eukaryota</taxon>
        <taxon>Sar</taxon>
        <taxon>Stramenopiles</taxon>
        <taxon>Bigyra</taxon>
        <taxon>Opalozoa</taxon>
        <taxon>Opalinata</taxon>
        <taxon>Blastocystidae</taxon>
        <taxon>Blastocystis</taxon>
    </lineage>
</organism>
<feature type="domain" description="RPN13 DEUBAD" evidence="2">
    <location>
        <begin position="138"/>
        <end position="209"/>
    </location>
</feature>
<keyword evidence="4" id="KW-1185">Reference proteome</keyword>
<dbReference type="RefSeq" id="XP_012895725.1">
    <property type="nucleotide sequence ID" value="XM_013040271.1"/>
</dbReference>
<evidence type="ECO:0000313" key="4">
    <source>
        <dbReference type="Proteomes" id="UP000008312"/>
    </source>
</evidence>
<evidence type="ECO:0000259" key="2">
    <source>
        <dbReference type="Pfam" id="PF16550"/>
    </source>
</evidence>
<name>D8M0T8_BLAHO</name>
<feature type="compositionally biased region" description="Basic and acidic residues" evidence="1">
    <location>
        <begin position="251"/>
        <end position="260"/>
    </location>
</feature>
<dbReference type="InterPro" id="IPR038108">
    <property type="entry name" value="RPN13_DEUBAD_sf"/>
</dbReference>
<reference evidence="3" key="1">
    <citation type="submission" date="2010-02" db="EMBL/GenBank/DDBJ databases">
        <title>Sequencing and annotation of the Blastocystis hominis genome.</title>
        <authorList>
            <person name="Wincker P."/>
        </authorList>
    </citation>
    <scope>NUCLEOTIDE SEQUENCE</scope>
    <source>
        <strain evidence="3">Singapore isolate B</strain>
    </source>
</reference>
<dbReference type="Proteomes" id="UP000008312">
    <property type="component" value="Unassembled WGS sequence"/>
</dbReference>